<dbReference type="AlphaFoldDB" id="A0A6J7PXE6"/>
<dbReference type="SUPFAM" id="SSF55718">
    <property type="entry name" value="SCP-like"/>
    <property type="match status" value="1"/>
</dbReference>
<feature type="domain" description="SCP2" evidence="1">
    <location>
        <begin position="41"/>
        <end position="115"/>
    </location>
</feature>
<protein>
    <submittedName>
        <fullName evidence="2">Unannotated protein</fullName>
    </submittedName>
</protein>
<name>A0A6J7PXE6_9ZZZZ</name>
<reference evidence="2" key="1">
    <citation type="submission" date="2020-05" db="EMBL/GenBank/DDBJ databases">
        <authorList>
            <person name="Chiriac C."/>
            <person name="Salcher M."/>
            <person name="Ghai R."/>
            <person name="Kavagutti S V."/>
        </authorList>
    </citation>
    <scope>NUCLEOTIDE SEQUENCE</scope>
</reference>
<dbReference type="EMBL" id="CAFBQU010000007">
    <property type="protein sequence ID" value="CAB5062149.1"/>
    <property type="molecule type" value="Genomic_DNA"/>
</dbReference>
<evidence type="ECO:0000313" key="2">
    <source>
        <dbReference type="EMBL" id="CAB5010047.1"/>
    </source>
</evidence>
<sequence length="132" mass="14265">MNTVRYLSLDWIEAIGTRATKNAELQLLGSTLNIGITQMVSDGPEDTVLYHLQVKDNAVTFGAGPADPEHVRLEQEWETAVAVATGAMAAEDAFITGAIRIGGDAQMLLQSQEIFAALDPIFDEVAKITVYK</sequence>
<organism evidence="2">
    <name type="scientific">freshwater metagenome</name>
    <dbReference type="NCBI Taxonomy" id="449393"/>
    <lineage>
        <taxon>unclassified sequences</taxon>
        <taxon>metagenomes</taxon>
        <taxon>ecological metagenomes</taxon>
    </lineage>
</organism>
<proteinExistence type="predicted"/>
<accession>A0A6J7PXE6</accession>
<dbReference type="Gene3D" id="3.30.1050.10">
    <property type="entry name" value="SCP2 sterol-binding domain"/>
    <property type="match status" value="1"/>
</dbReference>
<dbReference type="EMBL" id="CAFBPN010000005">
    <property type="protein sequence ID" value="CAB5010047.1"/>
    <property type="molecule type" value="Genomic_DNA"/>
</dbReference>
<dbReference type="Pfam" id="PF02036">
    <property type="entry name" value="SCP2"/>
    <property type="match status" value="1"/>
</dbReference>
<dbReference type="InterPro" id="IPR003033">
    <property type="entry name" value="SCP2_sterol-bd_dom"/>
</dbReference>
<dbReference type="InterPro" id="IPR036527">
    <property type="entry name" value="SCP2_sterol-bd_dom_sf"/>
</dbReference>
<evidence type="ECO:0000259" key="1">
    <source>
        <dbReference type="Pfam" id="PF02036"/>
    </source>
</evidence>
<gene>
    <name evidence="2" type="ORF">UFOPK4098_00230</name>
    <name evidence="3" type="ORF">UFOPK4347_00453</name>
</gene>
<evidence type="ECO:0000313" key="3">
    <source>
        <dbReference type="EMBL" id="CAB5062149.1"/>
    </source>
</evidence>